<sequence length="141" mass="15066">MTGLYIAIGVIAVLVLAWILLRSSKSSRSARPPARELQDLPIDSAALTAIYASLGANKRVLAIKQLRQATGLGLADAKYLTEAIAAGHRPPERGIGLAQPSLADRARGLRRQGREADAIRLVRDETGMGDPEAAKFVRSLD</sequence>
<keyword evidence="1" id="KW-1133">Transmembrane helix</keyword>
<proteinExistence type="predicted"/>
<gene>
    <name evidence="2" type="ORF">GCM10009765_29480</name>
</gene>
<name>A0ABN2GX23_9ACTN</name>
<evidence type="ECO:0000256" key="1">
    <source>
        <dbReference type="SAM" id="Phobius"/>
    </source>
</evidence>
<dbReference type="InterPro" id="IPR014719">
    <property type="entry name" value="Ribosomal_bL12_C/ClpS-like"/>
</dbReference>
<evidence type="ECO:0000313" key="2">
    <source>
        <dbReference type="EMBL" id="GAA1678277.1"/>
    </source>
</evidence>
<keyword evidence="1" id="KW-0472">Membrane</keyword>
<accession>A0ABN2GX23</accession>
<protein>
    <recommendedName>
        <fullName evidence="4">Ribosomal protein L7/L12 C-terminal domain-containing protein</fullName>
    </recommendedName>
</protein>
<dbReference type="Proteomes" id="UP001500618">
    <property type="component" value="Unassembled WGS sequence"/>
</dbReference>
<evidence type="ECO:0000313" key="3">
    <source>
        <dbReference type="Proteomes" id="UP001500618"/>
    </source>
</evidence>
<organism evidence="2 3">
    <name type="scientific">Fodinicola feengrottensis</name>
    <dbReference type="NCBI Taxonomy" id="435914"/>
    <lineage>
        <taxon>Bacteria</taxon>
        <taxon>Bacillati</taxon>
        <taxon>Actinomycetota</taxon>
        <taxon>Actinomycetes</taxon>
        <taxon>Mycobacteriales</taxon>
        <taxon>Fodinicola</taxon>
    </lineage>
</organism>
<keyword evidence="3" id="KW-1185">Reference proteome</keyword>
<comment type="caution">
    <text evidence="2">The sequence shown here is derived from an EMBL/GenBank/DDBJ whole genome shotgun (WGS) entry which is preliminary data.</text>
</comment>
<evidence type="ECO:0008006" key="4">
    <source>
        <dbReference type="Google" id="ProtNLM"/>
    </source>
</evidence>
<feature type="transmembrane region" description="Helical" evidence="1">
    <location>
        <begin position="6"/>
        <end position="21"/>
    </location>
</feature>
<dbReference type="Gene3D" id="3.30.1390.10">
    <property type="match status" value="1"/>
</dbReference>
<keyword evidence="1" id="KW-0812">Transmembrane</keyword>
<dbReference type="RefSeq" id="WP_163567871.1">
    <property type="nucleotide sequence ID" value="NZ_BAAANY010000009.1"/>
</dbReference>
<dbReference type="EMBL" id="BAAANY010000009">
    <property type="protein sequence ID" value="GAA1678277.1"/>
    <property type="molecule type" value="Genomic_DNA"/>
</dbReference>
<reference evidence="2 3" key="1">
    <citation type="journal article" date="2019" name="Int. J. Syst. Evol. Microbiol.">
        <title>The Global Catalogue of Microorganisms (GCM) 10K type strain sequencing project: providing services to taxonomists for standard genome sequencing and annotation.</title>
        <authorList>
            <consortium name="The Broad Institute Genomics Platform"/>
            <consortium name="The Broad Institute Genome Sequencing Center for Infectious Disease"/>
            <person name="Wu L."/>
            <person name="Ma J."/>
        </authorList>
    </citation>
    <scope>NUCLEOTIDE SEQUENCE [LARGE SCALE GENOMIC DNA]</scope>
    <source>
        <strain evidence="2 3">JCM 14718</strain>
    </source>
</reference>